<keyword evidence="3 13" id="KW-0812">Transmembrane</keyword>
<dbReference type="CDD" id="cd11304">
    <property type="entry name" value="Cadherin_repeat"/>
    <property type="match status" value="5"/>
</dbReference>
<dbReference type="Pfam" id="PF00028">
    <property type="entry name" value="Cadherin"/>
    <property type="match status" value="5"/>
</dbReference>
<dbReference type="GO" id="GO:0005886">
    <property type="term" value="C:plasma membrane"/>
    <property type="evidence" value="ECO:0007669"/>
    <property type="project" value="UniProtKB-SubCell"/>
</dbReference>
<evidence type="ECO:0000256" key="8">
    <source>
        <dbReference type="ARBA" id="ARBA00022989"/>
    </source>
</evidence>
<feature type="chain" id="PRO_5005583519" description="Cadherin domain-containing protein" evidence="14">
    <location>
        <begin position="27"/>
        <end position="888"/>
    </location>
</feature>
<dbReference type="FunFam" id="2.60.40.60:FF:000007">
    <property type="entry name" value="Protocadherin alpha 2"/>
    <property type="match status" value="1"/>
</dbReference>
<reference evidence="16" key="1">
    <citation type="submission" date="2015-07" db="EMBL/GenBank/DDBJ databases">
        <title>MeaNS - Measles Nucleotide Surveillance Program.</title>
        <authorList>
            <person name="Tran T."/>
            <person name="Druce J."/>
        </authorList>
    </citation>
    <scope>NUCLEOTIDE SEQUENCE</scope>
    <source>
        <strain evidence="16">UCB-OBI-ISO-001</strain>
        <tissue evidence="16">Gonad</tissue>
    </source>
</reference>
<evidence type="ECO:0000256" key="9">
    <source>
        <dbReference type="ARBA" id="ARBA00023136"/>
    </source>
</evidence>
<dbReference type="SMART" id="SM00112">
    <property type="entry name" value="CA"/>
    <property type="match status" value="6"/>
</dbReference>
<dbReference type="GO" id="GO:0007156">
    <property type="term" value="P:homophilic cell adhesion via plasma membrane adhesion molecules"/>
    <property type="evidence" value="ECO:0007669"/>
    <property type="project" value="InterPro"/>
</dbReference>
<evidence type="ECO:0000256" key="2">
    <source>
        <dbReference type="ARBA" id="ARBA00022475"/>
    </source>
</evidence>
<accession>A0A0L8H5Q7</accession>
<proteinExistence type="predicted"/>
<evidence type="ECO:0000256" key="10">
    <source>
        <dbReference type="ARBA" id="ARBA00023180"/>
    </source>
</evidence>
<feature type="region of interest" description="Disordered" evidence="12">
    <location>
        <begin position="866"/>
        <end position="888"/>
    </location>
</feature>
<name>A0A0L8H5Q7_OCTBM</name>
<keyword evidence="9 13" id="KW-0472">Membrane</keyword>
<evidence type="ECO:0000256" key="3">
    <source>
        <dbReference type="ARBA" id="ARBA00022692"/>
    </source>
</evidence>
<dbReference type="OMA" id="SYNAINM"/>
<sequence>MFYKENNDNMLRQTSLLILLFHSTLCVDLVYHVEEGKSPGTYLGNIAVDSQLLETISAQDYNLIQFSQLQRRETQQFNITKVGEIYTAGTLDTESLCLYNKECSVIVKVAVRKAKTFMKILKIKVIIKDVNDHQPEFPSTQFNLQFDETDGKGTTKPIPNAVDGDVGILNSQITYRLKKNKNEPFSLAVSERIGGKSKLGILLEEKLDREVKDNYALEVIATDGGSPPKQGVLKIQIFVIDVNDNLPFFSKSIYNISIKSSYRKDRPIITVSATDLDSDENGKVMYHFSPKTLDVDRNHFRLNQYNGEISVQQMFDHGQKQTYKLFVEAVDGGSPSLSASALVLVNIINQRNNPPTIDVDFVSGLKENTTVISEDIEVGSFIAYVMVIDNDNGGNGEVNCEMKHEKFQLLSLAAKEYKITMKGSVDREVSSQYEIRINCRDNGSPPLQSRKVFTIKVQDVNDVQPKFIKETFKFLTYETETANFPVGFISAVDPDLGSGGQLVYSLLNKKHNAFPFQITEYGFISTTKALDREEQNIYKFQVFVRDSGVPPLNNTANVVVEVVDENDNAPYFTFPSVDPFSLDVHYYPQSKNDITVLRAVDRDTRENAFLKYGILKGNDKQLFGVNPYTGVLSFSRTVYQNDAGAYNLKLVVKDSGSPILSAMTTVSLTLTVSNKTSTMLTAVQVQSGEMIDINLVIIIVIIAVVVSIAIVIFITTCIVRSQNGRNVTTRTGDNPHYRSRTEMKQLIYQANTAGMITRNPEEIADNDDQSIKSRSQFYPEEESQKEWMTPTIVKTFPKASKQPKSKMSNYPISVKCGADMEAQSVAIVPNYLTETLSTHKDGGRVWNQGQHGDYEEIHNMAALYDFKRPTPGSSDKKQHQDSYMKPFL</sequence>
<dbReference type="PANTHER" id="PTHR24028:SF146">
    <property type="entry name" value="CADHERIN 96CB, ISOFORM D-RELATED"/>
    <property type="match status" value="1"/>
</dbReference>
<dbReference type="InterPro" id="IPR020894">
    <property type="entry name" value="Cadherin_CS"/>
</dbReference>
<evidence type="ECO:0000256" key="11">
    <source>
        <dbReference type="PROSITE-ProRule" id="PRU00043"/>
    </source>
</evidence>
<feature type="domain" description="Cadherin" evidence="15">
    <location>
        <begin position="250"/>
        <end position="357"/>
    </location>
</feature>
<dbReference type="Gene3D" id="2.60.40.60">
    <property type="entry name" value="Cadherins"/>
    <property type="match status" value="6"/>
</dbReference>
<feature type="domain" description="Cadherin" evidence="15">
    <location>
        <begin position="33"/>
        <end position="137"/>
    </location>
</feature>
<evidence type="ECO:0000259" key="15">
    <source>
        <dbReference type="PROSITE" id="PS50268"/>
    </source>
</evidence>
<keyword evidence="5" id="KW-0677">Repeat</keyword>
<evidence type="ECO:0000256" key="6">
    <source>
        <dbReference type="ARBA" id="ARBA00022837"/>
    </source>
</evidence>
<dbReference type="FunFam" id="2.60.40.60:FF:000004">
    <property type="entry name" value="Protocadherin 1 gamma 2"/>
    <property type="match status" value="1"/>
</dbReference>
<evidence type="ECO:0000313" key="16">
    <source>
        <dbReference type="EMBL" id="KOF84616.1"/>
    </source>
</evidence>
<evidence type="ECO:0000256" key="5">
    <source>
        <dbReference type="ARBA" id="ARBA00022737"/>
    </source>
</evidence>
<feature type="domain" description="Cadherin" evidence="15">
    <location>
        <begin position="468"/>
        <end position="572"/>
    </location>
</feature>
<gene>
    <name evidence="16" type="ORF">OCBIM_220217471mg</name>
</gene>
<evidence type="ECO:0000256" key="12">
    <source>
        <dbReference type="SAM" id="MobiDB-lite"/>
    </source>
</evidence>
<dbReference type="EMBL" id="KQ419094">
    <property type="protein sequence ID" value="KOF84616.1"/>
    <property type="molecule type" value="Genomic_DNA"/>
</dbReference>
<evidence type="ECO:0000256" key="13">
    <source>
        <dbReference type="SAM" id="Phobius"/>
    </source>
</evidence>
<dbReference type="PROSITE" id="PS50268">
    <property type="entry name" value="CADHERIN_2"/>
    <property type="match status" value="6"/>
</dbReference>
<dbReference type="PANTHER" id="PTHR24028">
    <property type="entry name" value="CADHERIN-87A"/>
    <property type="match status" value="1"/>
</dbReference>
<organism evidence="16">
    <name type="scientific">Octopus bimaculoides</name>
    <name type="common">California two-spotted octopus</name>
    <dbReference type="NCBI Taxonomy" id="37653"/>
    <lineage>
        <taxon>Eukaryota</taxon>
        <taxon>Metazoa</taxon>
        <taxon>Spiralia</taxon>
        <taxon>Lophotrochozoa</taxon>
        <taxon>Mollusca</taxon>
        <taxon>Cephalopoda</taxon>
        <taxon>Coleoidea</taxon>
        <taxon>Octopodiformes</taxon>
        <taxon>Octopoda</taxon>
        <taxon>Incirrata</taxon>
        <taxon>Octopodidae</taxon>
        <taxon>Octopus</taxon>
    </lineage>
</organism>
<keyword evidence="7" id="KW-0130">Cell adhesion</keyword>
<keyword evidence="8 13" id="KW-1133">Transmembrane helix</keyword>
<evidence type="ECO:0000256" key="4">
    <source>
        <dbReference type="ARBA" id="ARBA00022729"/>
    </source>
</evidence>
<dbReference type="InterPro" id="IPR050174">
    <property type="entry name" value="Protocadherin/Cadherin-CA"/>
</dbReference>
<dbReference type="FunFam" id="2.60.40.60:FF:000015">
    <property type="entry name" value="FAT atypical cadherin 1"/>
    <property type="match status" value="1"/>
</dbReference>
<dbReference type="PRINTS" id="PR00205">
    <property type="entry name" value="CADHERIN"/>
</dbReference>
<evidence type="ECO:0000256" key="1">
    <source>
        <dbReference type="ARBA" id="ARBA00004251"/>
    </source>
</evidence>
<dbReference type="InterPro" id="IPR002126">
    <property type="entry name" value="Cadherin-like_dom"/>
</dbReference>
<dbReference type="FunFam" id="2.60.40.60:FF:000021">
    <property type="entry name" value="FAT atypical cadherin 1"/>
    <property type="match status" value="1"/>
</dbReference>
<evidence type="ECO:0000256" key="14">
    <source>
        <dbReference type="SAM" id="SignalP"/>
    </source>
</evidence>
<keyword evidence="10" id="KW-0325">Glycoprotein</keyword>
<feature type="transmembrane region" description="Helical" evidence="13">
    <location>
        <begin position="695"/>
        <end position="719"/>
    </location>
</feature>
<keyword evidence="4 14" id="KW-0732">Signal</keyword>
<keyword evidence="6 11" id="KW-0106">Calcium</keyword>
<dbReference type="OrthoDB" id="6284287at2759"/>
<keyword evidence="2" id="KW-1003">Cell membrane</keyword>
<dbReference type="KEGG" id="obi:106872615"/>
<dbReference type="PROSITE" id="PS00232">
    <property type="entry name" value="CADHERIN_1"/>
    <property type="match status" value="2"/>
</dbReference>
<dbReference type="GO" id="GO:0005509">
    <property type="term" value="F:calcium ion binding"/>
    <property type="evidence" value="ECO:0007669"/>
    <property type="project" value="UniProtKB-UniRule"/>
</dbReference>
<protein>
    <recommendedName>
        <fullName evidence="15">Cadherin domain-containing protein</fullName>
    </recommendedName>
</protein>
<comment type="subcellular location">
    <subcellularLocation>
        <location evidence="1">Cell membrane</location>
        <topology evidence="1">Single-pass type I membrane protein</topology>
    </subcellularLocation>
</comment>
<feature type="domain" description="Cadherin" evidence="15">
    <location>
        <begin position="138"/>
        <end position="249"/>
    </location>
</feature>
<dbReference type="SUPFAM" id="SSF49313">
    <property type="entry name" value="Cadherin-like"/>
    <property type="match status" value="5"/>
</dbReference>
<feature type="domain" description="Cadherin" evidence="15">
    <location>
        <begin position="372"/>
        <end position="467"/>
    </location>
</feature>
<evidence type="ECO:0000256" key="7">
    <source>
        <dbReference type="ARBA" id="ARBA00022889"/>
    </source>
</evidence>
<dbReference type="AlphaFoldDB" id="A0A0L8H5Q7"/>
<feature type="signal peptide" evidence="14">
    <location>
        <begin position="1"/>
        <end position="26"/>
    </location>
</feature>
<dbReference type="FunFam" id="2.60.40.60:FF:000134">
    <property type="entry name" value="protocadherin Fat 4"/>
    <property type="match status" value="1"/>
</dbReference>
<feature type="domain" description="Cadherin" evidence="15">
    <location>
        <begin position="594"/>
        <end position="680"/>
    </location>
</feature>
<dbReference type="InterPro" id="IPR015919">
    <property type="entry name" value="Cadherin-like_sf"/>
</dbReference>